<evidence type="ECO:0008006" key="5">
    <source>
        <dbReference type="Google" id="ProtNLM"/>
    </source>
</evidence>
<evidence type="ECO:0000256" key="2">
    <source>
        <dbReference type="ARBA" id="ARBA00023604"/>
    </source>
</evidence>
<dbReference type="PANTHER" id="PTHR34598:SF3">
    <property type="entry name" value="OXIDOREDUCTASE AN1597"/>
    <property type="match status" value="1"/>
</dbReference>
<dbReference type="EMBL" id="ML993599">
    <property type="protein sequence ID" value="KAF2165782.1"/>
    <property type="molecule type" value="Genomic_DNA"/>
</dbReference>
<dbReference type="GeneID" id="54570536"/>
<dbReference type="OrthoDB" id="412788at2759"/>
<organism evidence="3 4">
    <name type="scientific">Zasmidium cellare ATCC 36951</name>
    <dbReference type="NCBI Taxonomy" id="1080233"/>
    <lineage>
        <taxon>Eukaryota</taxon>
        <taxon>Fungi</taxon>
        <taxon>Dikarya</taxon>
        <taxon>Ascomycota</taxon>
        <taxon>Pezizomycotina</taxon>
        <taxon>Dothideomycetes</taxon>
        <taxon>Dothideomycetidae</taxon>
        <taxon>Mycosphaerellales</taxon>
        <taxon>Mycosphaerellaceae</taxon>
        <taxon>Zasmidium</taxon>
    </lineage>
</organism>
<keyword evidence="4" id="KW-1185">Reference proteome</keyword>
<keyword evidence="1" id="KW-0560">Oxidoreductase</keyword>
<evidence type="ECO:0000313" key="4">
    <source>
        <dbReference type="Proteomes" id="UP000799537"/>
    </source>
</evidence>
<protein>
    <recommendedName>
        <fullName evidence="5">Methyltransferase</fullName>
    </recommendedName>
</protein>
<dbReference type="Proteomes" id="UP000799537">
    <property type="component" value="Unassembled WGS sequence"/>
</dbReference>
<dbReference type="NCBIfam" id="NF041278">
    <property type="entry name" value="CmcJ_NvfI_EfuI"/>
    <property type="match status" value="1"/>
</dbReference>
<dbReference type="AlphaFoldDB" id="A0A6A6CIJ5"/>
<dbReference type="InterPro" id="IPR044053">
    <property type="entry name" value="AsaB-like"/>
</dbReference>
<name>A0A6A6CIJ5_ZASCE</name>
<sequence>MASAGTSRNVRTELNYSKPVEGNTISIDFTKPGAEAKFEDLNENGSTSHDVTINDVRGKTQDLSLASNGFQYVSHDVAGLGDCKTEQEITDLLLPATKELVQNQLGASRIDILTSRIRSKYSTDPAKRQEYRGPANSVHSDFTPAGALKQLENVITDAEERQQLIENHRVYVINVWRPLKPITRDPLAVCDWQTVDRHRDWISKRFIYPGNWSELGTPVYHPDHRWYWISNQRPNEALVFVQFDGDKVDEGGMTVAHTAFVDPDFNEGPPRESMEIKMFAFVPRV</sequence>
<evidence type="ECO:0000256" key="1">
    <source>
        <dbReference type="ARBA" id="ARBA00023002"/>
    </source>
</evidence>
<dbReference type="RefSeq" id="XP_033666671.1">
    <property type="nucleotide sequence ID" value="XM_033817264.1"/>
</dbReference>
<gene>
    <name evidence="3" type="ORF">M409DRAFT_67111</name>
</gene>
<proteinExistence type="inferred from homology"/>
<reference evidence="3" key="1">
    <citation type="journal article" date="2020" name="Stud. Mycol.">
        <title>101 Dothideomycetes genomes: a test case for predicting lifestyles and emergence of pathogens.</title>
        <authorList>
            <person name="Haridas S."/>
            <person name="Albert R."/>
            <person name="Binder M."/>
            <person name="Bloem J."/>
            <person name="Labutti K."/>
            <person name="Salamov A."/>
            <person name="Andreopoulos B."/>
            <person name="Baker S."/>
            <person name="Barry K."/>
            <person name="Bills G."/>
            <person name="Bluhm B."/>
            <person name="Cannon C."/>
            <person name="Castanera R."/>
            <person name="Culley D."/>
            <person name="Daum C."/>
            <person name="Ezra D."/>
            <person name="Gonzalez J."/>
            <person name="Henrissat B."/>
            <person name="Kuo A."/>
            <person name="Liang C."/>
            <person name="Lipzen A."/>
            <person name="Lutzoni F."/>
            <person name="Magnuson J."/>
            <person name="Mondo S."/>
            <person name="Nolan M."/>
            <person name="Ohm R."/>
            <person name="Pangilinan J."/>
            <person name="Park H.-J."/>
            <person name="Ramirez L."/>
            <person name="Alfaro M."/>
            <person name="Sun H."/>
            <person name="Tritt A."/>
            <person name="Yoshinaga Y."/>
            <person name="Zwiers L.-H."/>
            <person name="Turgeon B."/>
            <person name="Goodwin S."/>
            <person name="Spatafora J."/>
            <person name="Crous P."/>
            <person name="Grigoriev I."/>
        </authorList>
    </citation>
    <scope>NUCLEOTIDE SEQUENCE</scope>
    <source>
        <strain evidence="3">ATCC 36951</strain>
    </source>
</reference>
<dbReference type="GO" id="GO:0016491">
    <property type="term" value="F:oxidoreductase activity"/>
    <property type="evidence" value="ECO:0007669"/>
    <property type="project" value="UniProtKB-KW"/>
</dbReference>
<comment type="similarity">
    <text evidence="2">Belongs to the asaB hydroxylase/desaturase family.</text>
</comment>
<evidence type="ECO:0000313" key="3">
    <source>
        <dbReference type="EMBL" id="KAF2165782.1"/>
    </source>
</evidence>
<dbReference type="PANTHER" id="PTHR34598">
    <property type="entry name" value="BLL6449 PROTEIN"/>
    <property type="match status" value="1"/>
</dbReference>
<accession>A0A6A6CIJ5</accession>